<evidence type="ECO:0000313" key="8">
    <source>
        <dbReference type="Proteomes" id="UP001203058"/>
    </source>
</evidence>
<evidence type="ECO:0000256" key="2">
    <source>
        <dbReference type="ARBA" id="ARBA00007758"/>
    </source>
</evidence>
<gene>
    <name evidence="7" type="ORF">LZ016_04285</name>
</gene>
<dbReference type="InterPro" id="IPR050553">
    <property type="entry name" value="Thioredoxin_ResA/DsbE_sf"/>
</dbReference>
<reference evidence="7 8" key="1">
    <citation type="submission" date="2022-03" db="EMBL/GenBank/DDBJ databases">
        <authorList>
            <person name="Jo J.-H."/>
            <person name="Im W.-T."/>
        </authorList>
    </citation>
    <scope>NUCLEOTIDE SEQUENCE [LARGE SCALE GENOMIC DNA]</scope>
    <source>
        <strain evidence="7 8">SM33</strain>
    </source>
</reference>
<accession>A0ABS9VK24</accession>
<comment type="similarity">
    <text evidence="2">Belongs to the thioredoxin family. DsbE subfamily.</text>
</comment>
<keyword evidence="3" id="KW-0201">Cytochrome c-type biogenesis</keyword>
<dbReference type="Proteomes" id="UP001203058">
    <property type="component" value="Unassembled WGS sequence"/>
</dbReference>
<protein>
    <submittedName>
        <fullName evidence="7">DsbE family thiol:disulfide interchange protein</fullName>
    </submittedName>
</protein>
<dbReference type="PANTHER" id="PTHR42852:SF6">
    <property type="entry name" value="THIOL:DISULFIDE INTERCHANGE PROTEIN DSBE"/>
    <property type="match status" value="1"/>
</dbReference>
<dbReference type="PANTHER" id="PTHR42852">
    <property type="entry name" value="THIOL:DISULFIDE INTERCHANGE PROTEIN DSBE"/>
    <property type="match status" value="1"/>
</dbReference>
<dbReference type="InterPro" id="IPR036249">
    <property type="entry name" value="Thioredoxin-like_sf"/>
</dbReference>
<dbReference type="RefSeq" id="WP_241446067.1">
    <property type="nucleotide sequence ID" value="NZ_JAKZHW010000001.1"/>
</dbReference>
<feature type="domain" description="Thioredoxin" evidence="6">
    <location>
        <begin position="35"/>
        <end position="173"/>
    </location>
</feature>
<dbReference type="InterPro" id="IPR004799">
    <property type="entry name" value="Periplasmic_diS_OxRdtase_DsbE"/>
</dbReference>
<evidence type="ECO:0000256" key="4">
    <source>
        <dbReference type="ARBA" id="ARBA00023157"/>
    </source>
</evidence>
<sequence length="175" mass="19134">MSRGLRLLPIILLIWILGTFAWRLIQPDDPTIRSQLVNREVPEFALPAVLPNTAGLKSTDLATGKPRLLNLFASWCVPCIGEAPVLDELRKRGVAIDGIAIRDNNGAVGAFLNRHGNPYERIGSDPTSRTQLALGSSGVPETFIIDGKGVIRLQHVGAIERSDLPRIMAELEKVR</sequence>
<dbReference type="PROSITE" id="PS51352">
    <property type="entry name" value="THIOREDOXIN_2"/>
    <property type="match status" value="1"/>
</dbReference>
<organism evidence="7 8">
    <name type="scientific">Sphingomonas telluris</name>
    <dbReference type="NCBI Taxonomy" id="2907998"/>
    <lineage>
        <taxon>Bacteria</taxon>
        <taxon>Pseudomonadati</taxon>
        <taxon>Pseudomonadota</taxon>
        <taxon>Alphaproteobacteria</taxon>
        <taxon>Sphingomonadales</taxon>
        <taxon>Sphingomonadaceae</taxon>
        <taxon>Sphingomonas</taxon>
    </lineage>
</organism>
<comment type="caution">
    <text evidence="7">The sequence shown here is derived from an EMBL/GenBank/DDBJ whole genome shotgun (WGS) entry which is preliminary data.</text>
</comment>
<keyword evidence="4" id="KW-1015">Disulfide bond</keyword>
<comment type="subcellular location">
    <subcellularLocation>
        <location evidence="1">Cell envelope</location>
    </subcellularLocation>
</comment>
<evidence type="ECO:0000313" key="7">
    <source>
        <dbReference type="EMBL" id="MCH8615321.1"/>
    </source>
</evidence>
<keyword evidence="5" id="KW-0676">Redox-active center</keyword>
<evidence type="ECO:0000256" key="5">
    <source>
        <dbReference type="ARBA" id="ARBA00023284"/>
    </source>
</evidence>
<name>A0ABS9VK24_9SPHN</name>
<dbReference type="CDD" id="cd03010">
    <property type="entry name" value="TlpA_like_DsbE"/>
    <property type="match status" value="1"/>
</dbReference>
<dbReference type="InterPro" id="IPR013766">
    <property type="entry name" value="Thioredoxin_domain"/>
</dbReference>
<proteinExistence type="inferred from homology"/>
<evidence type="ECO:0000259" key="6">
    <source>
        <dbReference type="PROSITE" id="PS51352"/>
    </source>
</evidence>
<evidence type="ECO:0000256" key="3">
    <source>
        <dbReference type="ARBA" id="ARBA00022748"/>
    </source>
</evidence>
<dbReference type="EMBL" id="JAKZHW010000001">
    <property type="protein sequence ID" value="MCH8615321.1"/>
    <property type="molecule type" value="Genomic_DNA"/>
</dbReference>
<dbReference type="NCBIfam" id="TIGR00385">
    <property type="entry name" value="dsbE"/>
    <property type="match status" value="1"/>
</dbReference>
<dbReference type="InterPro" id="IPR013740">
    <property type="entry name" value="Redoxin"/>
</dbReference>
<dbReference type="SUPFAM" id="SSF52833">
    <property type="entry name" value="Thioredoxin-like"/>
    <property type="match status" value="1"/>
</dbReference>
<evidence type="ECO:0000256" key="1">
    <source>
        <dbReference type="ARBA" id="ARBA00004196"/>
    </source>
</evidence>
<dbReference type="Gene3D" id="3.40.30.10">
    <property type="entry name" value="Glutaredoxin"/>
    <property type="match status" value="1"/>
</dbReference>
<dbReference type="Pfam" id="PF08534">
    <property type="entry name" value="Redoxin"/>
    <property type="match status" value="1"/>
</dbReference>
<keyword evidence="8" id="KW-1185">Reference proteome</keyword>